<protein>
    <recommendedName>
        <fullName evidence="5">AB hydrolase-1 domain-containing protein</fullName>
    </recommendedName>
</protein>
<accession>A0A813A8X1</accession>
<dbReference type="InterPro" id="IPR029058">
    <property type="entry name" value="AB_hydrolase_fold"/>
</dbReference>
<dbReference type="InterPro" id="IPR009091">
    <property type="entry name" value="RCC1/BLIP-II"/>
</dbReference>
<comment type="caution">
    <text evidence="3">The sequence shown here is derived from an EMBL/GenBank/DDBJ whole genome shotgun (WGS) entry which is preliminary data.</text>
</comment>
<evidence type="ECO:0000313" key="3">
    <source>
        <dbReference type="EMBL" id="CAE7860043.1"/>
    </source>
</evidence>
<proteinExistence type="predicted"/>
<dbReference type="AlphaFoldDB" id="A0A813A8X1"/>
<feature type="transmembrane region" description="Helical" evidence="2">
    <location>
        <begin position="320"/>
        <end position="347"/>
    </location>
</feature>
<dbReference type="PANTHER" id="PTHR43689:SF8">
    <property type="entry name" value="ALPHA_BETA-HYDROLASES SUPERFAMILY PROTEIN"/>
    <property type="match status" value="1"/>
</dbReference>
<dbReference type="SUPFAM" id="SSF50985">
    <property type="entry name" value="RCC1/BLIP-II"/>
    <property type="match status" value="1"/>
</dbReference>
<feature type="repeat" description="RCC1" evidence="1">
    <location>
        <begin position="56"/>
        <end position="117"/>
    </location>
</feature>
<dbReference type="Gene3D" id="2.130.10.30">
    <property type="entry name" value="Regulator of chromosome condensation 1/beta-lactamase-inhibitor protein II"/>
    <property type="match status" value="1"/>
</dbReference>
<dbReference type="PROSITE" id="PS50012">
    <property type="entry name" value="RCC1_3"/>
    <property type="match status" value="1"/>
</dbReference>
<name>A0A813A8X1_9DINO</name>
<dbReference type="Gene3D" id="3.40.50.1820">
    <property type="entry name" value="alpha/beta hydrolase"/>
    <property type="match status" value="1"/>
</dbReference>
<evidence type="ECO:0000313" key="4">
    <source>
        <dbReference type="Proteomes" id="UP000601435"/>
    </source>
</evidence>
<sequence>MEASSQILTPRIVDFALLGGSASRTRGTHGIEAVEGLECGAHHVICLTRPPGHDRRVVWAWGSAARGQCGRTFGERAEDIVPRRWFPQSLADFSPPSVHWPVGIAAGRSHSAVLARALGPLSHGNEGKDAPLPDALAWGSVGSSARPKELHVKKDMPPAVADFRASAGRKSSQASSPGATALVDTFRRTESHVIDVFCQRLASRALAVLAGQIQVRHAELDPHGRGGPQRLGEAAELVGANSFRPGAEAKASAPLLATRRDSAVRPHDGQLVGAFGYRKLQRAEWASVTVASIAFVWLLAKTPGPWRSAAGTLMSARQHVRMLLCCLSIIWLGGSFWATLLLLGVLWKMTVAKPELQKPSSILPSSLSRIVRLEKLALHLLQSESEKEADVSKAAMLCCHGFGANGTSYEEVLPLFLKSGLASVVLCPDQVGFGLTERPNLVFRRGMSFRTGDQTTLGNLSAPQMYTLPGNAILAGTLLDRECELQRNSLIIGHSMGAPHPASFCPWRELRVTCSGRGYHGIRGRSGQGRQRSRFRYLGFGNLVLETRNCSLLMAGPLLQV</sequence>
<evidence type="ECO:0008006" key="5">
    <source>
        <dbReference type="Google" id="ProtNLM"/>
    </source>
</evidence>
<gene>
    <name evidence="3" type="ORF">SNEC2469_LOCUS27205</name>
</gene>
<dbReference type="SUPFAM" id="SSF53474">
    <property type="entry name" value="alpha/beta-Hydrolases"/>
    <property type="match status" value="1"/>
</dbReference>
<keyword evidence="2" id="KW-1133">Transmembrane helix</keyword>
<reference evidence="3" key="1">
    <citation type="submission" date="2021-02" db="EMBL/GenBank/DDBJ databases">
        <authorList>
            <person name="Dougan E. K."/>
            <person name="Rhodes N."/>
            <person name="Thang M."/>
            <person name="Chan C."/>
        </authorList>
    </citation>
    <scope>NUCLEOTIDE SEQUENCE</scope>
</reference>
<feature type="transmembrane region" description="Helical" evidence="2">
    <location>
        <begin position="283"/>
        <end position="300"/>
    </location>
</feature>
<dbReference type="Proteomes" id="UP000601435">
    <property type="component" value="Unassembled WGS sequence"/>
</dbReference>
<dbReference type="Pfam" id="PF00415">
    <property type="entry name" value="RCC1"/>
    <property type="match status" value="1"/>
</dbReference>
<evidence type="ECO:0000256" key="1">
    <source>
        <dbReference type="PROSITE-ProRule" id="PRU00235"/>
    </source>
</evidence>
<dbReference type="OrthoDB" id="448525at2759"/>
<keyword evidence="2" id="KW-0812">Transmembrane</keyword>
<dbReference type="InterPro" id="IPR000408">
    <property type="entry name" value="Reg_chr_condens"/>
</dbReference>
<keyword evidence="4" id="KW-1185">Reference proteome</keyword>
<dbReference type="EMBL" id="CAJNJA010056808">
    <property type="protein sequence ID" value="CAE7860043.1"/>
    <property type="molecule type" value="Genomic_DNA"/>
</dbReference>
<evidence type="ECO:0000256" key="2">
    <source>
        <dbReference type="SAM" id="Phobius"/>
    </source>
</evidence>
<keyword evidence="2" id="KW-0472">Membrane</keyword>
<organism evidence="3 4">
    <name type="scientific">Symbiodinium necroappetens</name>
    <dbReference type="NCBI Taxonomy" id="1628268"/>
    <lineage>
        <taxon>Eukaryota</taxon>
        <taxon>Sar</taxon>
        <taxon>Alveolata</taxon>
        <taxon>Dinophyceae</taxon>
        <taxon>Suessiales</taxon>
        <taxon>Symbiodiniaceae</taxon>
        <taxon>Symbiodinium</taxon>
    </lineage>
</organism>
<dbReference type="PANTHER" id="PTHR43689">
    <property type="entry name" value="HYDROLASE"/>
    <property type="match status" value="1"/>
</dbReference>